<dbReference type="Proteomes" id="UP001497497">
    <property type="component" value="Unassembled WGS sequence"/>
</dbReference>
<reference evidence="5 6" key="1">
    <citation type="submission" date="2024-04" db="EMBL/GenBank/DDBJ databases">
        <authorList>
            <consortium name="Genoscope - CEA"/>
            <person name="William W."/>
        </authorList>
    </citation>
    <scope>NUCLEOTIDE SEQUENCE [LARGE SCALE GENOMIC DNA]</scope>
</reference>
<dbReference type="InterPro" id="IPR003599">
    <property type="entry name" value="Ig_sub"/>
</dbReference>
<dbReference type="AlphaFoldDB" id="A0AAV2ILZ9"/>
<dbReference type="SMART" id="SM00409">
    <property type="entry name" value="IG"/>
    <property type="match status" value="3"/>
</dbReference>
<comment type="caution">
    <text evidence="5">The sequence shown here is derived from an EMBL/GenBank/DDBJ whole genome shotgun (WGS) entry which is preliminary data.</text>
</comment>
<keyword evidence="2" id="KW-0325">Glycoprotein</keyword>
<keyword evidence="6" id="KW-1185">Reference proteome</keyword>
<accession>A0AAV2ILZ9</accession>
<dbReference type="PANTHER" id="PTHR44427">
    <property type="entry name" value="CARCINOEMBRYONIC ANTIGEN-RELATED CELL ADHESION MOLECULE 19"/>
    <property type="match status" value="1"/>
</dbReference>
<evidence type="ECO:0000256" key="2">
    <source>
        <dbReference type="ARBA" id="ARBA00023180"/>
    </source>
</evidence>
<evidence type="ECO:0000259" key="4">
    <source>
        <dbReference type="PROSITE" id="PS50835"/>
    </source>
</evidence>
<dbReference type="PROSITE" id="PS50835">
    <property type="entry name" value="IG_LIKE"/>
    <property type="match status" value="3"/>
</dbReference>
<dbReference type="PANTHER" id="PTHR44427:SF5">
    <property type="entry name" value="V-SET AND IMMUNOGLOBULIN DOMAIN-CONTAINING PROTEIN 10-LIKE"/>
    <property type="match status" value="1"/>
</dbReference>
<dbReference type="InterPro" id="IPR003598">
    <property type="entry name" value="Ig_sub2"/>
</dbReference>
<evidence type="ECO:0000256" key="1">
    <source>
        <dbReference type="ARBA" id="ARBA00022729"/>
    </source>
</evidence>
<evidence type="ECO:0000256" key="3">
    <source>
        <dbReference type="SAM" id="SignalP"/>
    </source>
</evidence>
<feature type="domain" description="Ig-like" evidence="4">
    <location>
        <begin position="348"/>
        <end position="426"/>
    </location>
</feature>
<feature type="signal peptide" evidence="3">
    <location>
        <begin position="1"/>
        <end position="23"/>
    </location>
</feature>
<proteinExistence type="predicted"/>
<feature type="domain" description="Ig-like" evidence="4">
    <location>
        <begin position="434"/>
        <end position="516"/>
    </location>
</feature>
<feature type="domain" description="Ig-like" evidence="4">
    <location>
        <begin position="238"/>
        <end position="332"/>
    </location>
</feature>
<dbReference type="InterPro" id="IPR050831">
    <property type="entry name" value="CEA_cell_adhesion"/>
</dbReference>
<dbReference type="InterPro" id="IPR036179">
    <property type="entry name" value="Ig-like_dom_sf"/>
</dbReference>
<dbReference type="SMART" id="SM00408">
    <property type="entry name" value="IGc2"/>
    <property type="match status" value="2"/>
</dbReference>
<dbReference type="Gene3D" id="2.60.40.10">
    <property type="entry name" value="Immunoglobulins"/>
    <property type="match status" value="3"/>
</dbReference>
<name>A0AAV2ILZ9_LYMST</name>
<dbReference type="Pfam" id="PF13927">
    <property type="entry name" value="Ig_3"/>
    <property type="match status" value="1"/>
</dbReference>
<protein>
    <recommendedName>
        <fullName evidence="4">Ig-like domain-containing protein</fullName>
    </recommendedName>
</protein>
<gene>
    <name evidence="5" type="ORF">GSLYS_00020797001</name>
</gene>
<dbReference type="InterPro" id="IPR007110">
    <property type="entry name" value="Ig-like_dom"/>
</dbReference>
<evidence type="ECO:0000313" key="6">
    <source>
        <dbReference type="Proteomes" id="UP001497497"/>
    </source>
</evidence>
<dbReference type="EMBL" id="CAXITT010000989">
    <property type="protein sequence ID" value="CAL1547480.1"/>
    <property type="molecule type" value="Genomic_DNA"/>
</dbReference>
<evidence type="ECO:0000313" key="5">
    <source>
        <dbReference type="EMBL" id="CAL1547480.1"/>
    </source>
</evidence>
<dbReference type="SUPFAM" id="SSF48726">
    <property type="entry name" value="Immunoglobulin"/>
    <property type="match status" value="2"/>
</dbReference>
<feature type="chain" id="PRO_5043472236" description="Ig-like domain-containing protein" evidence="3">
    <location>
        <begin position="24"/>
        <end position="570"/>
    </location>
</feature>
<dbReference type="InterPro" id="IPR013783">
    <property type="entry name" value="Ig-like_fold"/>
</dbReference>
<sequence length="570" mass="60936">MRLSVFSSFLLVLFVTEYQPTDGATCKVISTCEPTDYTLDTCNQTSKICDCKAGYASIRSGCGKKLDTPQILPTLHNSLQVMAKANFKLLCGSAIDVVDYEFFKNGTSVKNGTQYEDTGYGDASQVVYFSCRARVGDFYSDMSPAVKIEVIGTNFSTVNPKIFVPVTKVFNMSEVSLQCHDVPMGYAGDVKFKVNGTVVDSANVTVSPDNATLPVSCVLMSTANPTEEIAPSSDGKLPSLTTVVENVTVIVEGHDGADTVVIKGVEYPTLVCVTSPPAEYLATDTTYQWKRNNTNFGANTTEPKYTLSDVDSATATYTCSVTYPGAPSGNMSRNGIKVIRSDTYLTKPKISVSASKPLTGGRLKLSCGDARIPDVMYTWGKGDAVIPRQFDRVLQLDDLTAGDNGDYWCSVTNNNFVSTSDAVTVTAGSTLDKPVVMRAGSNASNPDVVSGGSYTLTCTTGSVTVGMNYTWLVNGTSKQMSMSNNYSISSAAYGDAGNYSCKAMFNTLAADSDIFSVRIVGPGLFCTSDASCSNVGNGYTGKCDTSAKRCTCSNHYIMKGAKCESEYRCF</sequence>
<organism evidence="5 6">
    <name type="scientific">Lymnaea stagnalis</name>
    <name type="common">Great pond snail</name>
    <name type="synonym">Helix stagnalis</name>
    <dbReference type="NCBI Taxonomy" id="6523"/>
    <lineage>
        <taxon>Eukaryota</taxon>
        <taxon>Metazoa</taxon>
        <taxon>Spiralia</taxon>
        <taxon>Lophotrochozoa</taxon>
        <taxon>Mollusca</taxon>
        <taxon>Gastropoda</taxon>
        <taxon>Heterobranchia</taxon>
        <taxon>Euthyneura</taxon>
        <taxon>Panpulmonata</taxon>
        <taxon>Hygrophila</taxon>
        <taxon>Lymnaeoidea</taxon>
        <taxon>Lymnaeidae</taxon>
        <taxon>Lymnaea</taxon>
    </lineage>
</organism>
<keyword evidence="1 3" id="KW-0732">Signal</keyword>